<evidence type="ECO:0000256" key="1">
    <source>
        <dbReference type="ARBA" id="ARBA00022729"/>
    </source>
</evidence>
<dbReference type="Pfam" id="PF06579">
    <property type="entry name" value="Ly-6_related"/>
    <property type="match status" value="1"/>
</dbReference>
<name>A0A914XS36_9BILA</name>
<dbReference type="PANTHER" id="PTHR33562">
    <property type="entry name" value="ATILLA, ISOFORM B-RELATED-RELATED"/>
    <property type="match status" value="1"/>
</dbReference>
<sequence>MIRSSSAVITVLVFTGFQIVTISSQMCIECASPTLRNNWQLTAYPKIYTDDKFDTGCDNGEPNFGVAVSCSSYCVEMIIPTPDAGYAMLRGCLDNLMTPENRPNVVLENSDKTLGDCAYGPIDRRVNIMDVGKIVANDTGYLGIHFCQSAAGLTSASVLCNNIMTLKKMADRYDPKAADYPKAQGFFEMLLLKDRLTCAAASNYVNCLSCSSADDNGACDKNNKNTPCQGTYCTKTFGKQGPMDIVKRGCSPINPYGLKTDGCAWVDFKTSLPMSDGTAGGAPRTKRDTDLSLTYAANQCFCQGDRCNSATSITFAFFTILTPIFVAVKVL</sequence>
<reference evidence="4" key="1">
    <citation type="submission" date="2022-11" db="UniProtKB">
        <authorList>
            <consortium name="WormBaseParasite"/>
        </authorList>
    </citation>
    <scope>IDENTIFICATION</scope>
</reference>
<feature type="chain" id="PRO_5037596366" evidence="2">
    <location>
        <begin position="25"/>
        <end position="331"/>
    </location>
</feature>
<keyword evidence="3" id="KW-1185">Reference proteome</keyword>
<dbReference type="WBParaSite" id="PSAMB.scaffold9634size4768.g32600.t1">
    <property type="protein sequence ID" value="PSAMB.scaffold9634size4768.g32600.t1"/>
    <property type="gene ID" value="PSAMB.scaffold9634size4768.g32600"/>
</dbReference>
<feature type="signal peptide" evidence="2">
    <location>
        <begin position="1"/>
        <end position="24"/>
    </location>
</feature>
<evidence type="ECO:0000256" key="2">
    <source>
        <dbReference type="SAM" id="SignalP"/>
    </source>
</evidence>
<dbReference type="InterPro" id="IPR050975">
    <property type="entry name" value="Sleep_regulator"/>
</dbReference>
<dbReference type="Proteomes" id="UP000887566">
    <property type="component" value="Unplaced"/>
</dbReference>
<keyword evidence="1 2" id="KW-0732">Signal</keyword>
<organism evidence="3 4">
    <name type="scientific">Plectus sambesii</name>
    <dbReference type="NCBI Taxonomy" id="2011161"/>
    <lineage>
        <taxon>Eukaryota</taxon>
        <taxon>Metazoa</taxon>
        <taxon>Ecdysozoa</taxon>
        <taxon>Nematoda</taxon>
        <taxon>Chromadorea</taxon>
        <taxon>Plectida</taxon>
        <taxon>Plectina</taxon>
        <taxon>Plectoidea</taxon>
        <taxon>Plectidae</taxon>
        <taxon>Plectus</taxon>
    </lineage>
</organism>
<accession>A0A914XS36</accession>
<evidence type="ECO:0000313" key="4">
    <source>
        <dbReference type="WBParaSite" id="PSAMB.scaffold9634size4768.g32600.t1"/>
    </source>
</evidence>
<proteinExistence type="predicted"/>
<dbReference type="AlphaFoldDB" id="A0A914XS36"/>
<dbReference type="InterPro" id="IPR010558">
    <property type="entry name" value="Ly-6-related"/>
</dbReference>
<evidence type="ECO:0000313" key="3">
    <source>
        <dbReference type="Proteomes" id="UP000887566"/>
    </source>
</evidence>
<protein>
    <submittedName>
        <fullName evidence="4">Protein quiver</fullName>
    </submittedName>
</protein>